<comment type="caution">
    <text evidence="1">The sequence shown here is derived from an EMBL/GenBank/DDBJ whole genome shotgun (WGS) entry which is preliminary data.</text>
</comment>
<accession>A0ACC1YEL0</accession>
<protein>
    <submittedName>
        <fullName evidence="1">Uncharacterized protein</fullName>
    </submittedName>
</protein>
<reference evidence="1 2" key="1">
    <citation type="journal article" date="2023" name="Science">
        <title>Complex scaffold remodeling in plant triterpene biosynthesis.</title>
        <authorList>
            <person name="De La Pena R."/>
            <person name="Hodgson H."/>
            <person name="Liu J.C."/>
            <person name="Stephenson M.J."/>
            <person name="Martin A.C."/>
            <person name="Owen C."/>
            <person name="Harkess A."/>
            <person name="Leebens-Mack J."/>
            <person name="Jimenez L.E."/>
            <person name="Osbourn A."/>
            <person name="Sattely E.S."/>
        </authorList>
    </citation>
    <scope>NUCLEOTIDE SEQUENCE [LARGE SCALE GENOMIC DNA]</scope>
    <source>
        <strain evidence="2">cv. JPN11</strain>
        <tissue evidence="1">Leaf</tissue>
    </source>
</reference>
<organism evidence="1 2">
    <name type="scientific">Melia azedarach</name>
    <name type="common">Chinaberry tree</name>
    <dbReference type="NCBI Taxonomy" id="155640"/>
    <lineage>
        <taxon>Eukaryota</taxon>
        <taxon>Viridiplantae</taxon>
        <taxon>Streptophyta</taxon>
        <taxon>Embryophyta</taxon>
        <taxon>Tracheophyta</taxon>
        <taxon>Spermatophyta</taxon>
        <taxon>Magnoliopsida</taxon>
        <taxon>eudicotyledons</taxon>
        <taxon>Gunneridae</taxon>
        <taxon>Pentapetalae</taxon>
        <taxon>rosids</taxon>
        <taxon>malvids</taxon>
        <taxon>Sapindales</taxon>
        <taxon>Meliaceae</taxon>
        <taxon>Melia</taxon>
    </lineage>
</organism>
<proteinExistence type="predicted"/>
<gene>
    <name evidence="1" type="ORF">OWV82_009137</name>
</gene>
<dbReference type="EMBL" id="CM051397">
    <property type="protein sequence ID" value="KAJ4721453.1"/>
    <property type="molecule type" value="Genomic_DNA"/>
</dbReference>
<keyword evidence="2" id="KW-1185">Reference proteome</keyword>
<evidence type="ECO:0000313" key="2">
    <source>
        <dbReference type="Proteomes" id="UP001164539"/>
    </source>
</evidence>
<sequence length="168" mass="18530">MFLPEQFSGVCYAVFGLVFISIPWIFWILVYIYNCFAPPDYGNQIYSGSSRHLPSALTSQGNSPKAKASTTMMTTTTTETTVSSDESPVPYVNSGRHVQFGEVTILGSEEDGKIDDVENAQNSSHQPIREAHLKMINESPGEFDSNTSSNSSRDWVGHSQIEKPLTGR</sequence>
<evidence type="ECO:0000313" key="1">
    <source>
        <dbReference type="EMBL" id="KAJ4721453.1"/>
    </source>
</evidence>
<name>A0ACC1YEL0_MELAZ</name>
<dbReference type="Proteomes" id="UP001164539">
    <property type="component" value="Chromosome 4"/>
</dbReference>